<evidence type="ECO:0000256" key="4">
    <source>
        <dbReference type="ARBA" id="ARBA00022723"/>
    </source>
</evidence>
<evidence type="ECO:0000256" key="5">
    <source>
        <dbReference type="ARBA" id="ARBA00023004"/>
    </source>
</evidence>
<dbReference type="GO" id="GO:0051536">
    <property type="term" value="F:iron-sulfur cluster binding"/>
    <property type="evidence" value="ECO:0007669"/>
    <property type="project" value="UniProtKB-KW"/>
</dbReference>
<evidence type="ECO:0000259" key="9">
    <source>
        <dbReference type="Pfam" id="PF00330"/>
    </source>
</evidence>
<dbReference type="SUPFAM" id="SSF53732">
    <property type="entry name" value="Aconitase iron-sulfur domain"/>
    <property type="match status" value="1"/>
</dbReference>
<keyword evidence="4" id="KW-0479">Metal-binding</keyword>
<evidence type="ECO:0000256" key="8">
    <source>
        <dbReference type="ARBA" id="ARBA00023501"/>
    </source>
</evidence>
<comment type="catalytic activity">
    <reaction evidence="8">
        <text>citrate = D-threo-isocitrate</text>
        <dbReference type="Rhea" id="RHEA:10336"/>
        <dbReference type="ChEBI" id="CHEBI:15562"/>
        <dbReference type="ChEBI" id="CHEBI:16947"/>
        <dbReference type="EC" id="4.2.1.3"/>
    </reaction>
</comment>
<dbReference type="InterPro" id="IPR001030">
    <property type="entry name" value="Acoase/IPM_deHydtase_lsu_aba"/>
</dbReference>
<dbReference type="InterPro" id="IPR036008">
    <property type="entry name" value="Aconitase_4Fe-4S_dom"/>
</dbReference>
<evidence type="ECO:0000256" key="2">
    <source>
        <dbReference type="ARBA" id="ARBA00007185"/>
    </source>
</evidence>
<dbReference type="Gene3D" id="3.30.499.10">
    <property type="entry name" value="Aconitase, domain 3"/>
    <property type="match status" value="1"/>
</dbReference>
<evidence type="ECO:0000256" key="1">
    <source>
        <dbReference type="ARBA" id="ARBA00001966"/>
    </source>
</evidence>
<dbReference type="GO" id="GO:0046872">
    <property type="term" value="F:metal ion binding"/>
    <property type="evidence" value="ECO:0007669"/>
    <property type="project" value="UniProtKB-KW"/>
</dbReference>
<dbReference type="Pfam" id="PF00330">
    <property type="entry name" value="Aconitase"/>
    <property type="match status" value="1"/>
</dbReference>
<dbReference type="EC" id="4.2.1.3" evidence="3"/>
<dbReference type="PANTHER" id="PTHR11670">
    <property type="entry name" value="ACONITASE/IRON-RESPONSIVE ELEMENT FAMILY MEMBER"/>
    <property type="match status" value="1"/>
</dbReference>
<keyword evidence="5" id="KW-0408">Iron</keyword>
<proteinExistence type="inferred from homology"/>
<organism evidence="10">
    <name type="scientific">Rhizophora mucronata</name>
    <name type="common">Asiatic mangrove</name>
    <dbReference type="NCBI Taxonomy" id="61149"/>
    <lineage>
        <taxon>Eukaryota</taxon>
        <taxon>Viridiplantae</taxon>
        <taxon>Streptophyta</taxon>
        <taxon>Embryophyta</taxon>
        <taxon>Tracheophyta</taxon>
        <taxon>Spermatophyta</taxon>
        <taxon>Magnoliopsida</taxon>
        <taxon>eudicotyledons</taxon>
        <taxon>Gunneridae</taxon>
        <taxon>Pentapetalae</taxon>
        <taxon>rosids</taxon>
        <taxon>fabids</taxon>
        <taxon>Malpighiales</taxon>
        <taxon>Rhizophoraceae</taxon>
        <taxon>Rhizophora</taxon>
    </lineage>
</organism>
<evidence type="ECO:0000313" key="10">
    <source>
        <dbReference type="EMBL" id="MBX30228.1"/>
    </source>
</evidence>
<evidence type="ECO:0000256" key="6">
    <source>
        <dbReference type="ARBA" id="ARBA00023014"/>
    </source>
</evidence>
<evidence type="ECO:0000256" key="3">
    <source>
        <dbReference type="ARBA" id="ARBA00012926"/>
    </source>
</evidence>
<feature type="domain" description="Aconitase/3-isopropylmalate dehydratase large subunit alpha/beta/alpha" evidence="9">
    <location>
        <begin position="168"/>
        <end position="485"/>
    </location>
</feature>
<dbReference type="AlphaFoldDB" id="A0A2P2MJ16"/>
<keyword evidence="6" id="KW-0411">Iron-sulfur</keyword>
<dbReference type="GO" id="GO:0003994">
    <property type="term" value="F:aconitate hydratase activity"/>
    <property type="evidence" value="ECO:0007669"/>
    <property type="project" value="UniProtKB-EC"/>
</dbReference>
<evidence type="ECO:0000256" key="7">
    <source>
        <dbReference type="ARBA" id="ARBA00023239"/>
    </source>
</evidence>
<dbReference type="FunFam" id="3.30.499.10:FF:000002">
    <property type="entry name" value="Aconitate hydratase"/>
    <property type="match status" value="1"/>
</dbReference>
<keyword evidence="7" id="KW-0456">Lyase</keyword>
<dbReference type="EMBL" id="GGEC01049744">
    <property type="protein sequence ID" value="MBX30228.1"/>
    <property type="molecule type" value="Transcribed_RNA"/>
</dbReference>
<dbReference type="PRINTS" id="PR00415">
    <property type="entry name" value="ACONITASE"/>
</dbReference>
<protein>
    <recommendedName>
        <fullName evidence="3">aconitate hydratase</fullName>
        <ecNumber evidence="3">4.2.1.3</ecNumber>
    </recommendedName>
</protein>
<comment type="cofactor">
    <cofactor evidence="1">
        <name>[4Fe-4S] cluster</name>
        <dbReference type="ChEBI" id="CHEBI:49883"/>
    </cofactor>
</comment>
<comment type="similarity">
    <text evidence="2">Belongs to the aconitase/IPM isomerase family.</text>
</comment>
<name>A0A2P2MJ16_RHIMU</name>
<accession>A0A2P2MJ16</accession>
<sequence>MYITASTSASSLLGRASRAGFSSSLSRTCALSPSPPSKFSSSAPFLAAANQQRSISFAAPVRSLRCSLPRWSHGVDWRSPISLRAQARAVAPVIERFQRKIATMAPGHPFKEIFTSLPKPGGGEFGKFYSLPALNDPRIDKLPYSIRILLESAIRNCDNFQVTKEDVEKIIDWENTSPKQVEIPFKPARVLLQDFTGVPAVVDLASMRDAMSSLGSDPGKINPLVPVDLVIDHSVQVDVARSANAVQANMGLEFQRNKERFAFLKWGSTAFRNTLVVPPGSGIVHQVNLEYLGRVVFNTDGMLYPDSVVGTDSHTTMIDGLGVAGWGVGGIEAEAAMLGQPMSMVLPGVVGFKLSGKLHNGVTATDLVLTVTQMLRKHGVVGKFVEFYGDGMGELSLADRATIANMSPEYGATMGFFPVDHVTLQYLKLTGRSDETVARIEAYLRANKMFVDYNEPQQERVYSSYLQLDLADVEPCISGPKRCGLFTIILIDKFYVKHSCFVVRWLLDNI</sequence>
<dbReference type="InterPro" id="IPR015931">
    <property type="entry name" value="Acnase/IPM_dHydase_lsu_aba_1/3"/>
</dbReference>
<reference evidence="10" key="1">
    <citation type="submission" date="2018-02" db="EMBL/GenBank/DDBJ databases">
        <title>Rhizophora mucronata_Transcriptome.</title>
        <authorList>
            <person name="Meera S.P."/>
            <person name="Sreeshan A."/>
            <person name="Augustine A."/>
        </authorList>
    </citation>
    <scope>NUCLEOTIDE SEQUENCE</scope>
    <source>
        <tissue evidence="10">Leaf</tissue>
    </source>
</reference>
<dbReference type="InterPro" id="IPR006249">
    <property type="entry name" value="Aconitase/IRP2"/>
</dbReference>